<feature type="signal peptide" evidence="1">
    <location>
        <begin position="1"/>
        <end position="24"/>
    </location>
</feature>
<proteinExistence type="evidence at transcript level"/>
<organism evidence="3">
    <name type="scientific">Amblyomma americanum</name>
    <name type="common">Lone star tick</name>
    <dbReference type="NCBI Taxonomy" id="6943"/>
    <lineage>
        <taxon>Eukaryota</taxon>
        <taxon>Metazoa</taxon>
        <taxon>Ecdysozoa</taxon>
        <taxon>Arthropoda</taxon>
        <taxon>Chelicerata</taxon>
        <taxon>Arachnida</taxon>
        <taxon>Acari</taxon>
        <taxon>Parasitiformes</taxon>
        <taxon>Ixodida</taxon>
        <taxon>Ixodoidea</taxon>
        <taxon>Ixodidae</taxon>
        <taxon>Amblyomminae</taxon>
        <taxon>Amblyomma</taxon>
    </lineage>
</organism>
<dbReference type="GO" id="GO:0004867">
    <property type="term" value="F:serine-type endopeptidase inhibitor activity"/>
    <property type="evidence" value="ECO:0007669"/>
    <property type="project" value="InterPro"/>
</dbReference>
<name>A0A0C9S4F4_AMBAM</name>
<protein>
    <submittedName>
        <fullName evidence="3">Putative kunitz-bpti protein</fullName>
    </submittedName>
</protein>
<dbReference type="InterPro" id="IPR036880">
    <property type="entry name" value="Kunitz_BPTI_sf"/>
</dbReference>
<dbReference type="EMBL" id="GBZX01000611">
    <property type="protein sequence ID" value="JAG92129.1"/>
    <property type="molecule type" value="mRNA"/>
</dbReference>
<feature type="domain" description="BPTI/Kunitz inhibitor" evidence="2">
    <location>
        <begin position="83"/>
        <end position="134"/>
    </location>
</feature>
<dbReference type="Gene3D" id="4.10.410.10">
    <property type="entry name" value="Pancreatic trypsin inhibitor Kunitz domain"/>
    <property type="match status" value="1"/>
</dbReference>
<reference evidence="3" key="1">
    <citation type="journal article" date="2015" name="PLoS ONE">
        <title>An Insight into the Sialome of the Lone Star Tick, Amblyomma americanum, with a Glimpse on Its Time Dependent Gene Expression.</title>
        <authorList>
            <person name="Karim S."/>
            <person name="Ribeiro J.M."/>
        </authorList>
    </citation>
    <scope>NUCLEOTIDE SEQUENCE</scope>
    <source>
        <tissue evidence="3">Salivary gland</tissue>
    </source>
</reference>
<dbReference type="Pfam" id="PF00014">
    <property type="entry name" value="Kunitz_BPTI"/>
    <property type="match status" value="1"/>
</dbReference>
<evidence type="ECO:0000256" key="1">
    <source>
        <dbReference type="SAM" id="SignalP"/>
    </source>
</evidence>
<keyword evidence="1" id="KW-0732">Signal</keyword>
<evidence type="ECO:0000313" key="3">
    <source>
        <dbReference type="EMBL" id="JAG92129.1"/>
    </source>
</evidence>
<dbReference type="SUPFAM" id="SSF57362">
    <property type="entry name" value="BPTI-like"/>
    <property type="match status" value="1"/>
</dbReference>
<evidence type="ECO:0000259" key="2">
    <source>
        <dbReference type="Pfam" id="PF00014"/>
    </source>
</evidence>
<dbReference type="InterPro" id="IPR002223">
    <property type="entry name" value="Kunitz_BPTI"/>
</dbReference>
<dbReference type="AlphaFoldDB" id="A0A0C9S4F4"/>
<accession>A0A0C9S4F4</accession>
<sequence length="138" mass="15361">MGTGSIMAIWKPFLLLGLLALCSARRPTPYDSRCKSSRPALQNNCNRRSYVFNRSTKQCSWTCGRGPFVTKVQCDSVCRSAAVCAAPRPFVQCQGRAFPVYYLNNRTGKCHLDMGCSYRGNNFPTLGECQRTCKAGKE</sequence>
<feature type="chain" id="PRO_5002202592" evidence="1">
    <location>
        <begin position="25"/>
        <end position="138"/>
    </location>
</feature>